<accession>A0A7N2MIC7</accession>
<keyword evidence="3" id="KW-1185">Reference proteome</keyword>
<reference evidence="2 3" key="1">
    <citation type="journal article" date="2016" name="G3 (Bethesda)">
        <title>First Draft Assembly and Annotation of the Genome of a California Endemic Oak Quercus lobata Nee (Fagaceae).</title>
        <authorList>
            <person name="Sork V.L."/>
            <person name="Fitz-Gibbon S.T."/>
            <person name="Puiu D."/>
            <person name="Crepeau M."/>
            <person name="Gugger P.F."/>
            <person name="Sherman R."/>
            <person name="Stevens K."/>
            <person name="Langley C.H."/>
            <person name="Pellegrini M."/>
            <person name="Salzberg S.L."/>
        </authorList>
    </citation>
    <scope>NUCLEOTIDE SEQUENCE [LARGE SCALE GENOMIC DNA]</scope>
    <source>
        <strain evidence="2 3">cv. SW786</strain>
    </source>
</reference>
<dbReference type="GO" id="GO:0009786">
    <property type="term" value="P:regulation of asymmetric cell division"/>
    <property type="evidence" value="ECO:0007669"/>
    <property type="project" value="InterPro"/>
</dbReference>
<dbReference type="PANTHER" id="PTHR33914">
    <property type="entry name" value="18S PRE-RIBOSOMAL ASSEMBLY PROTEIN GAR2-LIKE PROTEIN"/>
    <property type="match status" value="1"/>
</dbReference>
<reference evidence="2" key="2">
    <citation type="submission" date="2021-01" db="UniProtKB">
        <authorList>
            <consortium name="EnsemblPlants"/>
        </authorList>
    </citation>
    <scope>IDENTIFICATION</scope>
</reference>
<organism evidence="2 3">
    <name type="scientific">Quercus lobata</name>
    <name type="common">Valley oak</name>
    <dbReference type="NCBI Taxonomy" id="97700"/>
    <lineage>
        <taxon>Eukaryota</taxon>
        <taxon>Viridiplantae</taxon>
        <taxon>Streptophyta</taxon>
        <taxon>Embryophyta</taxon>
        <taxon>Tracheophyta</taxon>
        <taxon>Spermatophyta</taxon>
        <taxon>Magnoliopsida</taxon>
        <taxon>eudicotyledons</taxon>
        <taxon>Gunneridae</taxon>
        <taxon>Pentapetalae</taxon>
        <taxon>rosids</taxon>
        <taxon>fabids</taxon>
        <taxon>Fagales</taxon>
        <taxon>Fagaceae</taxon>
        <taxon>Quercus</taxon>
    </lineage>
</organism>
<dbReference type="PANTHER" id="PTHR33914:SF2">
    <property type="entry name" value="OS02G0582100 PROTEIN"/>
    <property type="match status" value="1"/>
</dbReference>
<sequence>MMSPKRFFAHVITPFFPPQNPSKPIPLSTVVKDICIDDGVPSQEKILFEKTLCIFLPAEKDRNKELVKEKEDIDTSIPDASQGFDDNRRRLP</sequence>
<evidence type="ECO:0000256" key="1">
    <source>
        <dbReference type="SAM" id="MobiDB-lite"/>
    </source>
</evidence>
<evidence type="ECO:0000313" key="2">
    <source>
        <dbReference type="EnsemblPlants" id="QL09p016426:mrna:CDS:1"/>
    </source>
</evidence>
<name>A0A7N2MIC7_QUELO</name>
<dbReference type="Gramene" id="QL09p016426:mrna">
    <property type="protein sequence ID" value="QL09p016426:mrna:CDS:1"/>
    <property type="gene ID" value="QL09p016426"/>
</dbReference>
<dbReference type="AlphaFoldDB" id="A0A7N2MIC7"/>
<proteinExistence type="predicted"/>
<feature type="region of interest" description="Disordered" evidence="1">
    <location>
        <begin position="67"/>
        <end position="92"/>
    </location>
</feature>
<dbReference type="InterPro" id="IPR040378">
    <property type="entry name" value="BASL"/>
</dbReference>
<protein>
    <submittedName>
        <fullName evidence="2">Uncharacterized protein</fullName>
    </submittedName>
</protein>
<dbReference type="EMBL" id="LRBV02000009">
    <property type="status" value="NOT_ANNOTATED_CDS"/>
    <property type="molecule type" value="Genomic_DNA"/>
</dbReference>
<dbReference type="EnsemblPlants" id="QL09p016426:mrna">
    <property type="protein sequence ID" value="QL09p016426:mrna:CDS:1"/>
    <property type="gene ID" value="QL09p016426"/>
</dbReference>
<evidence type="ECO:0000313" key="3">
    <source>
        <dbReference type="Proteomes" id="UP000594261"/>
    </source>
</evidence>
<dbReference type="InParanoid" id="A0A7N2MIC7"/>
<dbReference type="Proteomes" id="UP000594261">
    <property type="component" value="Chromosome 9"/>
</dbReference>